<feature type="domain" description="Protein kinase" evidence="1">
    <location>
        <begin position="84"/>
        <end position="485"/>
    </location>
</feature>
<gene>
    <name evidence="2" type="ORF">FNV43_RR18175</name>
</gene>
<dbReference type="OrthoDB" id="273771at2759"/>
<proteinExistence type="predicted"/>
<evidence type="ECO:0000313" key="3">
    <source>
        <dbReference type="Proteomes" id="UP000796880"/>
    </source>
</evidence>
<dbReference type="GO" id="GO:0004672">
    <property type="term" value="F:protein kinase activity"/>
    <property type="evidence" value="ECO:0007669"/>
    <property type="project" value="InterPro"/>
</dbReference>
<dbReference type="EMBL" id="VOIH02000008">
    <property type="protein sequence ID" value="KAF3439897.1"/>
    <property type="molecule type" value="Genomic_DNA"/>
</dbReference>
<keyword evidence="3" id="KW-1185">Reference proteome</keyword>
<dbReference type="PANTHER" id="PTHR44218:SF6">
    <property type="entry name" value="PROTEIN SUPPRESSOR OF PHYA-105 1"/>
    <property type="match status" value="1"/>
</dbReference>
<dbReference type="InterPro" id="IPR044630">
    <property type="entry name" value="SPA1/2/3/4"/>
</dbReference>
<dbReference type="SMART" id="SM00220">
    <property type="entry name" value="S_TKc"/>
    <property type="match status" value="1"/>
</dbReference>
<dbReference type="PROSITE" id="PS50011">
    <property type="entry name" value="PROTEIN_KINASE_DOM"/>
    <property type="match status" value="1"/>
</dbReference>
<protein>
    <recommendedName>
        <fullName evidence="1">Protein kinase domain-containing protein</fullName>
    </recommendedName>
</protein>
<dbReference type="Gene3D" id="1.10.510.10">
    <property type="entry name" value="Transferase(Phosphotransferase) domain 1"/>
    <property type="match status" value="1"/>
</dbReference>
<accession>A0A8K0EAR3</accession>
<evidence type="ECO:0000259" key="1">
    <source>
        <dbReference type="PROSITE" id="PS50011"/>
    </source>
</evidence>
<dbReference type="AlphaFoldDB" id="A0A8K0EAR3"/>
<comment type="caution">
    <text evidence="2">The sequence shown here is derived from an EMBL/GenBank/DDBJ whole genome shotgun (WGS) entry which is preliminary data.</text>
</comment>
<dbReference type="Proteomes" id="UP000796880">
    <property type="component" value="Unassembled WGS sequence"/>
</dbReference>
<sequence>MGSAVKCEPNCIDRTDSTKLLNHVKCRSGCMNWARDLEDGMKRTVDDLPKCIVTMEGENLIRCITSLDESEPPCTSLCSNNDTRPVLQELGVGNCKDPNLVSSPHSSRQGLLQYQYDLNSGFKSNGSHGDSVSQERDQIFLRIREKFTKKTADTKSISVRHIRQEVDEIPAYFRVNDDKNISNNTLVIDRKQLKTAHDWLIVVKDQNEEKLASGAYNNQISSHEIVRSGIESVTDHGICLREWLKPGCREVDKVESLLIFRQIVKMVDFAHSQGVVLQDLRPSCFILLPSNRVKYTGSSAMRKLRSATYHDSNNKRPLEQIAYAYVLDGKQLRHSESVKSLNHQPKGGNGIELCIAGPQTSAHSELQPHKPSSYQNTLIARQPKFTSVTAQLEEKCYTSPEEFDERGWTSFSSNIYGLGVLLFELMCSSESWEVHSAVMLNLCHRILPPNFLSKNPKEAGFCLWLLHPEPSCRPTTKEILRSEFICKSKELYSGEVFSKSIDNVDAESEQLLDFLNSLKEKKLKRASKLVEDIGCLEGDIKEVETKHSLGAVSLFSRENKEFLGARKPELFTSSEASSLSF</sequence>
<name>A0A8K0EAR3_9ROSA</name>
<evidence type="ECO:0000313" key="2">
    <source>
        <dbReference type="EMBL" id="KAF3439897.1"/>
    </source>
</evidence>
<dbReference type="InterPro" id="IPR000719">
    <property type="entry name" value="Prot_kinase_dom"/>
</dbReference>
<dbReference type="PANTHER" id="PTHR44218">
    <property type="entry name" value="PROTEIN SPA1-RELATED 2"/>
    <property type="match status" value="1"/>
</dbReference>
<organism evidence="2 3">
    <name type="scientific">Rhamnella rubrinervis</name>
    <dbReference type="NCBI Taxonomy" id="2594499"/>
    <lineage>
        <taxon>Eukaryota</taxon>
        <taxon>Viridiplantae</taxon>
        <taxon>Streptophyta</taxon>
        <taxon>Embryophyta</taxon>
        <taxon>Tracheophyta</taxon>
        <taxon>Spermatophyta</taxon>
        <taxon>Magnoliopsida</taxon>
        <taxon>eudicotyledons</taxon>
        <taxon>Gunneridae</taxon>
        <taxon>Pentapetalae</taxon>
        <taxon>rosids</taxon>
        <taxon>fabids</taxon>
        <taxon>Rosales</taxon>
        <taxon>Rhamnaceae</taxon>
        <taxon>rhamnoid group</taxon>
        <taxon>Rhamneae</taxon>
        <taxon>Rhamnella</taxon>
    </lineage>
</organism>
<reference evidence="2" key="1">
    <citation type="submission" date="2020-03" db="EMBL/GenBank/DDBJ databases">
        <title>A high-quality chromosome-level genome assembly of a woody plant with both climbing and erect habits, Rhamnella rubrinervis.</title>
        <authorList>
            <person name="Lu Z."/>
            <person name="Yang Y."/>
            <person name="Zhu X."/>
            <person name="Sun Y."/>
        </authorList>
    </citation>
    <scope>NUCLEOTIDE SEQUENCE</scope>
    <source>
        <strain evidence="2">BYM</strain>
        <tissue evidence="2">Leaf</tissue>
    </source>
</reference>
<dbReference type="GO" id="GO:0009640">
    <property type="term" value="P:photomorphogenesis"/>
    <property type="evidence" value="ECO:0007669"/>
    <property type="project" value="InterPro"/>
</dbReference>
<dbReference type="SUPFAM" id="SSF56112">
    <property type="entry name" value="Protein kinase-like (PK-like)"/>
    <property type="match status" value="1"/>
</dbReference>
<dbReference type="InterPro" id="IPR011009">
    <property type="entry name" value="Kinase-like_dom_sf"/>
</dbReference>
<dbReference type="GO" id="GO:0005524">
    <property type="term" value="F:ATP binding"/>
    <property type="evidence" value="ECO:0007669"/>
    <property type="project" value="InterPro"/>
</dbReference>